<accession>A0ABM1RUK8</accession>
<dbReference type="SUPFAM" id="SSF161070">
    <property type="entry name" value="SNF-like"/>
    <property type="match status" value="1"/>
</dbReference>
<keyword evidence="3" id="KW-0813">Transport</keyword>
<protein>
    <submittedName>
        <fullName evidence="10">Sodium- and chloride-dependent GABA transporter 2-like</fullName>
    </submittedName>
</protein>
<dbReference type="RefSeq" id="XP_022235063.1">
    <property type="nucleotide sequence ID" value="XM_022379355.1"/>
</dbReference>
<evidence type="ECO:0000313" key="10">
    <source>
        <dbReference type="RefSeq" id="XP_022235063.1"/>
    </source>
</evidence>
<name>A0ABM1RUK8_LIMPO</name>
<reference evidence="10" key="1">
    <citation type="submission" date="2025-08" db="UniProtKB">
        <authorList>
            <consortium name="RefSeq"/>
        </authorList>
    </citation>
    <scope>IDENTIFICATION</scope>
    <source>
        <tissue evidence="10">Muscle</tissue>
    </source>
</reference>
<dbReference type="InterPro" id="IPR000175">
    <property type="entry name" value="Na/ntran_symport"/>
</dbReference>
<evidence type="ECO:0000256" key="6">
    <source>
        <dbReference type="ARBA" id="ARBA00022989"/>
    </source>
</evidence>
<dbReference type="Proteomes" id="UP000694941">
    <property type="component" value="Unplaced"/>
</dbReference>
<feature type="transmembrane region" description="Helical" evidence="8">
    <location>
        <begin position="49"/>
        <end position="70"/>
    </location>
</feature>
<gene>
    <name evidence="10" type="primary">LOC111083101</name>
</gene>
<sequence>PGLAFLVYPEVVLQLPPPPLWSVVFFLMLLILGINSQGGMYIFQLMDYYSASGMTLLFTAFFQTIAITWVYGVKRFSSNIEEMTGHRPNWYFLTSWVFVSPAVCLGIFLFSVVRYKPLVYAETYVYPWWGELLGWGIALASMVWIPSYAVYFLLVTPGSLKDRLIAGITPKVQPSQKLTKILGQDFKLPESKHTKLPDSGDSTSTTQEILYI</sequence>
<evidence type="ECO:0000256" key="3">
    <source>
        <dbReference type="ARBA" id="ARBA00022448"/>
    </source>
</evidence>
<keyword evidence="6 8" id="KW-1133">Transmembrane helix</keyword>
<dbReference type="PANTHER" id="PTHR11616:SF309">
    <property type="entry name" value="TRANSPORTER"/>
    <property type="match status" value="1"/>
</dbReference>
<feature type="transmembrane region" description="Helical" evidence="8">
    <location>
        <begin position="132"/>
        <end position="154"/>
    </location>
</feature>
<keyword evidence="7 8" id="KW-0472">Membrane</keyword>
<keyword evidence="5" id="KW-0769">Symport</keyword>
<feature type="transmembrane region" description="Helical" evidence="8">
    <location>
        <begin position="20"/>
        <end position="43"/>
    </location>
</feature>
<evidence type="ECO:0000256" key="8">
    <source>
        <dbReference type="SAM" id="Phobius"/>
    </source>
</evidence>
<dbReference type="Pfam" id="PF00209">
    <property type="entry name" value="SNF"/>
    <property type="match status" value="1"/>
</dbReference>
<evidence type="ECO:0000256" key="4">
    <source>
        <dbReference type="ARBA" id="ARBA00022692"/>
    </source>
</evidence>
<proteinExistence type="inferred from homology"/>
<evidence type="ECO:0000313" key="9">
    <source>
        <dbReference type="Proteomes" id="UP000694941"/>
    </source>
</evidence>
<evidence type="ECO:0000256" key="5">
    <source>
        <dbReference type="ARBA" id="ARBA00022847"/>
    </source>
</evidence>
<feature type="non-terminal residue" evidence="10">
    <location>
        <position position="1"/>
    </location>
</feature>
<evidence type="ECO:0000256" key="1">
    <source>
        <dbReference type="ARBA" id="ARBA00004141"/>
    </source>
</evidence>
<evidence type="ECO:0000256" key="2">
    <source>
        <dbReference type="ARBA" id="ARBA00006459"/>
    </source>
</evidence>
<feature type="transmembrane region" description="Helical" evidence="8">
    <location>
        <begin position="90"/>
        <end position="112"/>
    </location>
</feature>
<dbReference type="PANTHER" id="PTHR11616">
    <property type="entry name" value="SODIUM/CHLORIDE DEPENDENT TRANSPORTER"/>
    <property type="match status" value="1"/>
</dbReference>
<dbReference type="InterPro" id="IPR037272">
    <property type="entry name" value="SNS_sf"/>
</dbReference>
<dbReference type="GeneID" id="111083101"/>
<comment type="subcellular location">
    <subcellularLocation>
        <location evidence="1">Membrane</location>
        <topology evidence="1">Multi-pass membrane protein</topology>
    </subcellularLocation>
</comment>
<evidence type="ECO:0000256" key="7">
    <source>
        <dbReference type="ARBA" id="ARBA00023136"/>
    </source>
</evidence>
<comment type="similarity">
    <text evidence="2">Belongs to the sodium:neurotransmitter symporter (SNF) (TC 2.A.22) family.</text>
</comment>
<dbReference type="PROSITE" id="PS50267">
    <property type="entry name" value="NA_NEUROTRAN_SYMP_3"/>
    <property type="match status" value="1"/>
</dbReference>
<organism evidence="9 10">
    <name type="scientific">Limulus polyphemus</name>
    <name type="common">Atlantic horseshoe crab</name>
    <dbReference type="NCBI Taxonomy" id="6850"/>
    <lineage>
        <taxon>Eukaryota</taxon>
        <taxon>Metazoa</taxon>
        <taxon>Ecdysozoa</taxon>
        <taxon>Arthropoda</taxon>
        <taxon>Chelicerata</taxon>
        <taxon>Merostomata</taxon>
        <taxon>Xiphosura</taxon>
        <taxon>Limulidae</taxon>
        <taxon>Limulus</taxon>
    </lineage>
</organism>
<keyword evidence="9" id="KW-1185">Reference proteome</keyword>
<keyword evidence="4 8" id="KW-0812">Transmembrane</keyword>